<dbReference type="Pfam" id="PF05524">
    <property type="entry name" value="PEP-utilisers_N"/>
    <property type="match status" value="1"/>
</dbReference>
<dbReference type="InterPro" id="IPR050499">
    <property type="entry name" value="PEP-utilizing_PTS_enzyme"/>
</dbReference>
<dbReference type="Proteomes" id="UP000746918">
    <property type="component" value="Unassembled WGS sequence"/>
</dbReference>
<evidence type="ECO:0000259" key="15">
    <source>
        <dbReference type="PROSITE" id="PS51094"/>
    </source>
</evidence>
<dbReference type="InterPro" id="IPR040442">
    <property type="entry name" value="Pyrv_kinase-like_dom_sf"/>
</dbReference>
<evidence type="ECO:0000256" key="13">
    <source>
        <dbReference type="ARBA" id="ARBA00022777"/>
    </source>
</evidence>
<evidence type="ECO:0000256" key="4">
    <source>
        <dbReference type="ARBA" id="ARBA00007837"/>
    </source>
</evidence>
<evidence type="ECO:0000256" key="2">
    <source>
        <dbReference type="ARBA" id="ARBA00001946"/>
    </source>
</evidence>
<comment type="caution">
    <text evidence="17">The sequence shown here is derived from an EMBL/GenBank/DDBJ whole genome shotgun (WGS) entry which is preliminary data.</text>
</comment>
<dbReference type="Pfam" id="PF00391">
    <property type="entry name" value="PEP-utilizers"/>
    <property type="match status" value="1"/>
</dbReference>
<keyword evidence="9" id="KW-0762">Sugar transport</keyword>
<evidence type="ECO:0000256" key="7">
    <source>
        <dbReference type="ARBA" id="ARBA00022490"/>
    </source>
</evidence>
<dbReference type="InterPro" id="IPR006318">
    <property type="entry name" value="PTS_EI-like"/>
</dbReference>
<evidence type="ECO:0000256" key="10">
    <source>
        <dbReference type="ARBA" id="ARBA00022679"/>
    </source>
</evidence>
<evidence type="ECO:0000256" key="5">
    <source>
        <dbReference type="ARBA" id="ARBA00012232"/>
    </source>
</evidence>
<keyword evidence="14" id="KW-0460">Magnesium</keyword>
<keyword evidence="12" id="KW-0479">Metal-binding</keyword>
<dbReference type="Pfam" id="PF00381">
    <property type="entry name" value="PTS-HPr"/>
    <property type="match status" value="1"/>
</dbReference>
<dbReference type="Gene3D" id="3.20.20.60">
    <property type="entry name" value="Phosphoenolpyruvate-binding domains"/>
    <property type="match status" value="1"/>
</dbReference>
<evidence type="ECO:0000256" key="11">
    <source>
        <dbReference type="ARBA" id="ARBA00022683"/>
    </source>
</evidence>
<evidence type="ECO:0000313" key="17">
    <source>
        <dbReference type="EMBL" id="MBX4335399.1"/>
    </source>
</evidence>
<feature type="domain" description="HPr" evidence="16">
    <location>
        <begin position="162"/>
        <end position="250"/>
    </location>
</feature>
<evidence type="ECO:0000256" key="14">
    <source>
        <dbReference type="ARBA" id="ARBA00022842"/>
    </source>
</evidence>
<comment type="similarity">
    <text evidence="4">Belongs to the PEP-utilizing enzyme family.</text>
</comment>
<dbReference type="EMBL" id="JAIFRO010000002">
    <property type="protein sequence ID" value="MBX4335399.1"/>
    <property type="molecule type" value="Genomic_DNA"/>
</dbReference>
<dbReference type="SUPFAM" id="SSF47831">
    <property type="entry name" value="Enzyme I of the PEP:sugar phosphotransferase system HPr-binding (sub)domain"/>
    <property type="match status" value="1"/>
</dbReference>
<dbReference type="Gene3D" id="3.30.1340.10">
    <property type="entry name" value="HPr-like"/>
    <property type="match status" value="1"/>
</dbReference>
<dbReference type="InterPro" id="IPR036618">
    <property type="entry name" value="PtsI_HPr-bd_sf"/>
</dbReference>
<reference evidence="17 18" key="1">
    <citation type="submission" date="2021-08" db="EMBL/GenBank/DDBJ databases">
        <title>Bartonella raoulti 094 sp. nov.</title>
        <authorList>
            <person name="Zgheib R."/>
            <person name="Hammoud A."/>
        </authorList>
    </citation>
    <scope>NUCLEOTIDE SEQUENCE [LARGE SCALE GENOMIC DNA]</scope>
    <source>
        <strain evidence="17 18">094</strain>
    </source>
</reference>
<dbReference type="NCBIfam" id="TIGR01417">
    <property type="entry name" value="PTS_I_fam"/>
    <property type="match status" value="1"/>
</dbReference>
<dbReference type="InterPro" id="IPR000121">
    <property type="entry name" value="PEP_util_C"/>
</dbReference>
<accession>A0ABS7I3W4</accession>
<dbReference type="GO" id="GO:0008965">
    <property type="term" value="F:phosphoenolpyruvate-protein phosphotransferase activity"/>
    <property type="evidence" value="ECO:0007669"/>
    <property type="project" value="UniProtKB-EC"/>
</dbReference>
<dbReference type="SUPFAM" id="SSF51621">
    <property type="entry name" value="Phosphoenolpyruvate/pyruvate domain"/>
    <property type="match status" value="1"/>
</dbReference>
<keyword evidence="6" id="KW-0813">Transport</keyword>
<dbReference type="CDD" id="cd00211">
    <property type="entry name" value="PTS_IIA_fru"/>
    <property type="match status" value="1"/>
</dbReference>
<protein>
    <recommendedName>
        <fullName evidence="5">phosphoenolpyruvate--protein phosphotransferase</fullName>
        <ecNumber evidence="5">2.7.3.9</ecNumber>
    </recommendedName>
</protein>
<evidence type="ECO:0000256" key="8">
    <source>
        <dbReference type="ARBA" id="ARBA00022553"/>
    </source>
</evidence>
<comment type="catalytic activity">
    <reaction evidence="1">
        <text>L-histidyl-[protein] + phosphoenolpyruvate = N(pros)-phospho-L-histidyl-[protein] + pyruvate</text>
        <dbReference type="Rhea" id="RHEA:23880"/>
        <dbReference type="Rhea" id="RHEA-COMP:9745"/>
        <dbReference type="Rhea" id="RHEA-COMP:9746"/>
        <dbReference type="ChEBI" id="CHEBI:15361"/>
        <dbReference type="ChEBI" id="CHEBI:29979"/>
        <dbReference type="ChEBI" id="CHEBI:58702"/>
        <dbReference type="ChEBI" id="CHEBI:64837"/>
        <dbReference type="EC" id="2.7.3.9"/>
    </reaction>
</comment>
<dbReference type="PANTHER" id="PTHR46244">
    <property type="entry name" value="PHOSPHOENOLPYRUVATE-PROTEIN PHOSPHOTRANSFERASE"/>
    <property type="match status" value="1"/>
</dbReference>
<organism evidence="17 18">
    <name type="scientific">Bartonella raoultii</name>
    <dbReference type="NCBI Taxonomy" id="1457020"/>
    <lineage>
        <taxon>Bacteria</taxon>
        <taxon>Pseudomonadati</taxon>
        <taxon>Pseudomonadota</taxon>
        <taxon>Alphaproteobacteria</taxon>
        <taxon>Hyphomicrobiales</taxon>
        <taxon>Bartonellaceae</taxon>
        <taxon>Bartonella</taxon>
    </lineage>
</organism>
<name>A0ABS7I3W4_9HYPH</name>
<keyword evidence="10 17" id="KW-0808">Transferase</keyword>
<dbReference type="SUPFAM" id="SSF55804">
    <property type="entry name" value="Phoshotransferase/anion transport protein"/>
    <property type="match status" value="1"/>
</dbReference>
<dbReference type="InterPro" id="IPR002178">
    <property type="entry name" value="PTS_EIIA_type-2_dom"/>
</dbReference>
<keyword evidence="7" id="KW-0963">Cytoplasm</keyword>
<dbReference type="Pfam" id="PF02896">
    <property type="entry name" value="PEP-utilizers_C"/>
    <property type="match status" value="1"/>
</dbReference>
<dbReference type="CDD" id="cd00367">
    <property type="entry name" value="PTS-HPr_like"/>
    <property type="match status" value="1"/>
</dbReference>
<keyword evidence="11" id="KW-0598">Phosphotransferase system</keyword>
<dbReference type="InterPro" id="IPR001020">
    <property type="entry name" value="PTS_HPr_His_P_site"/>
</dbReference>
<dbReference type="InterPro" id="IPR000032">
    <property type="entry name" value="HPr-like"/>
</dbReference>
<evidence type="ECO:0000259" key="16">
    <source>
        <dbReference type="PROSITE" id="PS51350"/>
    </source>
</evidence>
<dbReference type="RefSeq" id="WP_220716830.1">
    <property type="nucleotide sequence ID" value="NZ_JAIFRO010000002.1"/>
</dbReference>
<proteinExistence type="inferred from homology"/>
<dbReference type="InterPro" id="IPR015813">
    <property type="entry name" value="Pyrv/PenolPyrv_kinase-like_dom"/>
</dbReference>
<evidence type="ECO:0000313" key="18">
    <source>
        <dbReference type="Proteomes" id="UP000746918"/>
    </source>
</evidence>
<dbReference type="PRINTS" id="PR01736">
    <property type="entry name" value="PHPHTRNFRASE"/>
</dbReference>
<comment type="cofactor">
    <cofactor evidence="2">
        <name>Mg(2+)</name>
        <dbReference type="ChEBI" id="CHEBI:18420"/>
    </cofactor>
</comment>
<dbReference type="InterPro" id="IPR008731">
    <property type="entry name" value="PTS_EIN"/>
</dbReference>
<dbReference type="PROSITE" id="PS00369">
    <property type="entry name" value="PTS_HPR_HIS"/>
    <property type="match status" value="1"/>
</dbReference>
<evidence type="ECO:0000256" key="12">
    <source>
        <dbReference type="ARBA" id="ARBA00022723"/>
    </source>
</evidence>
<dbReference type="InterPro" id="IPR023151">
    <property type="entry name" value="PEP_util_CS"/>
</dbReference>
<dbReference type="PROSITE" id="PS51094">
    <property type="entry name" value="PTS_EIIA_TYPE_2"/>
    <property type="match status" value="1"/>
</dbReference>
<dbReference type="Gene3D" id="3.40.930.10">
    <property type="entry name" value="Mannitol-specific EII, Chain A"/>
    <property type="match status" value="1"/>
</dbReference>
<dbReference type="PROSITE" id="PS51350">
    <property type="entry name" value="PTS_HPR_DOM"/>
    <property type="match status" value="1"/>
</dbReference>
<dbReference type="Gene3D" id="1.10.274.10">
    <property type="entry name" value="PtsI, HPr-binding domain"/>
    <property type="match status" value="1"/>
</dbReference>
<evidence type="ECO:0000256" key="9">
    <source>
        <dbReference type="ARBA" id="ARBA00022597"/>
    </source>
</evidence>
<dbReference type="PROSITE" id="PS00372">
    <property type="entry name" value="PTS_EIIA_TYPE_2_HIS"/>
    <property type="match status" value="1"/>
</dbReference>
<keyword evidence="13" id="KW-0418">Kinase</keyword>
<keyword evidence="18" id="KW-1185">Reference proteome</keyword>
<dbReference type="Gene3D" id="3.50.30.10">
    <property type="entry name" value="Phosphohistidine domain"/>
    <property type="match status" value="1"/>
</dbReference>
<feature type="domain" description="PTS EIIA type-2" evidence="15">
    <location>
        <begin position="9"/>
        <end position="150"/>
    </location>
</feature>
<dbReference type="EC" id="2.7.3.9" evidence="5"/>
<dbReference type="SUPFAM" id="SSF55594">
    <property type="entry name" value="HPr-like"/>
    <property type="match status" value="1"/>
</dbReference>
<evidence type="ECO:0000256" key="1">
    <source>
        <dbReference type="ARBA" id="ARBA00000683"/>
    </source>
</evidence>
<dbReference type="PROSITE" id="PS00742">
    <property type="entry name" value="PEP_ENZYMES_2"/>
    <property type="match status" value="1"/>
</dbReference>
<evidence type="ECO:0000256" key="6">
    <source>
        <dbReference type="ARBA" id="ARBA00022448"/>
    </source>
</evidence>
<dbReference type="InterPro" id="IPR016152">
    <property type="entry name" value="PTrfase/Anion_transptr"/>
</dbReference>
<dbReference type="InterPro" id="IPR036637">
    <property type="entry name" value="Phosphohistidine_dom_sf"/>
</dbReference>
<keyword evidence="8" id="KW-0597">Phosphoprotein</keyword>
<dbReference type="PANTHER" id="PTHR46244:SF6">
    <property type="entry name" value="PHOSPHOENOLPYRUVATE-PROTEIN PHOSPHOTRANSFERASE"/>
    <property type="match status" value="1"/>
</dbReference>
<gene>
    <name evidence="17" type="primary">ptsP</name>
    <name evidence="17" type="ORF">K3248_02080</name>
</gene>
<evidence type="ECO:0000256" key="3">
    <source>
        <dbReference type="ARBA" id="ARBA00004496"/>
    </source>
</evidence>
<dbReference type="InterPro" id="IPR035895">
    <property type="entry name" value="HPr-like_sf"/>
</dbReference>
<comment type="subcellular location">
    <subcellularLocation>
        <location evidence="3">Cytoplasm</location>
    </subcellularLocation>
</comment>
<sequence>MNTDCNEMETLSIRSVQLAAAFDHKNDAIHAAAKLLVQIGAVNKCYLASMLKCEEITNTWLGNGMAIPHGMAESCDFIIREAVVVIQIPAGVEWQNGNKARLVIAVAAYPDRYKEIYKKLASLLLDKEQLEILFTTSDKQQIITTLFGQNTKTNKHLIGDLSVCQEWTLDYPSGLHARPASLWADFAKRAQSSIKVRHGQYIVEMKNLIGLLQLGAKNGDVLIFSTNAVEGIQLLQDAISVVKKVSISEKCMMREMEAQRKAVHSWYPHSGHKGISGVGASGGLAVGEVLVLQQNNISILDQPIDFAAGVVCLENAIKKTKHKLTSIIADITARMGADSAAIFSAQMVLLEDENLIAQAHRFMAEGHGVAWSWDRAVRQFTDMLSKVDNPVLAARAVNLFDVGRRVLGKINPLYRSFFLKNILHDTILITDDLSPSDIAQLDFTKVRGLVTAWGGPLSHTAILARTLGIPMVVAVGADVLAVKCGVQAIIDGDNGFIYLEPPFEDIEDVQKQMKSFAKKCDSTICVNRLPLQTTDGQRIRIMANVNYANQVPVAFDLGAEGVGLMRTESLFLENPHIPDEKSQFDAYRRMITAVGDRPLIIRALDIGGDKQVTHLSLSKEDNPFLGIRGTRLLLRRRDLLIPQLRALYRAAKEGGDLWVLFPMVMSLSEIFTIKKIAEEIQNDIRAPKLKFGIMIEVPAAAIMADVLSAHVDFFSIGTNDLTQYTMAVDRQNPYLVSEADSLDPAVLRMIHQTIQGAKKHECWVSVCGGMAGDPFAAMILAGLGIHELSMISSDISSVKACLQAHSFEEMKILAKKALQCETARAVRALSNDIGY</sequence>
<dbReference type="SUPFAM" id="SSF52009">
    <property type="entry name" value="Phosphohistidine domain"/>
    <property type="match status" value="1"/>
</dbReference>
<dbReference type="Pfam" id="PF00359">
    <property type="entry name" value="PTS_EIIA_2"/>
    <property type="match status" value="1"/>
</dbReference>
<dbReference type="InterPro" id="IPR008279">
    <property type="entry name" value="PEP-util_enz_mobile_dom"/>
</dbReference>